<name>A0A8J5JD30_HOMAM</name>
<accession>A0A8J5JD30</accession>
<proteinExistence type="predicted"/>
<feature type="non-terminal residue" evidence="1">
    <location>
        <position position="90"/>
    </location>
</feature>
<dbReference type="Proteomes" id="UP000747542">
    <property type="component" value="Unassembled WGS sequence"/>
</dbReference>
<comment type="caution">
    <text evidence="1">The sequence shown here is derived from an EMBL/GenBank/DDBJ whole genome shotgun (WGS) entry which is preliminary data.</text>
</comment>
<dbReference type="AlphaFoldDB" id="A0A8J5JD30"/>
<gene>
    <name evidence="1" type="ORF">Hamer_G024411</name>
</gene>
<organism evidence="1 2">
    <name type="scientific">Homarus americanus</name>
    <name type="common">American lobster</name>
    <dbReference type="NCBI Taxonomy" id="6706"/>
    <lineage>
        <taxon>Eukaryota</taxon>
        <taxon>Metazoa</taxon>
        <taxon>Ecdysozoa</taxon>
        <taxon>Arthropoda</taxon>
        <taxon>Crustacea</taxon>
        <taxon>Multicrustacea</taxon>
        <taxon>Malacostraca</taxon>
        <taxon>Eumalacostraca</taxon>
        <taxon>Eucarida</taxon>
        <taxon>Decapoda</taxon>
        <taxon>Pleocyemata</taxon>
        <taxon>Astacidea</taxon>
        <taxon>Nephropoidea</taxon>
        <taxon>Nephropidae</taxon>
        <taxon>Homarus</taxon>
    </lineage>
</organism>
<evidence type="ECO:0000313" key="2">
    <source>
        <dbReference type="Proteomes" id="UP000747542"/>
    </source>
</evidence>
<dbReference type="EMBL" id="JAHLQT010044451">
    <property type="protein sequence ID" value="KAG7154511.1"/>
    <property type="molecule type" value="Genomic_DNA"/>
</dbReference>
<protein>
    <submittedName>
        <fullName evidence="1">Uncharacterized protein</fullName>
    </submittedName>
</protein>
<sequence>LCLLVAPLLSLALAFFTTDEDDLLAFSSSGVSSLRALPVREIPDTVASVAPDAVDMAPDDFLRELIGCERTMEWKTDDERGEKKGGEIDN</sequence>
<evidence type="ECO:0000313" key="1">
    <source>
        <dbReference type="EMBL" id="KAG7154511.1"/>
    </source>
</evidence>
<keyword evidence="2" id="KW-1185">Reference proteome</keyword>
<feature type="non-terminal residue" evidence="1">
    <location>
        <position position="1"/>
    </location>
</feature>
<reference evidence="1" key="1">
    <citation type="journal article" date="2021" name="Sci. Adv.">
        <title>The American lobster genome reveals insights on longevity, neural, and immune adaptations.</title>
        <authorList>
            <person name="Polinski J.M."/>
            <person name="Zimin A.V."/>
            <person name="Clark K.F."/>
            <person name="Kohn A.B."/>
            <person name="Sadowski N."/>
            <person name="Timp W."/>
            <person name="Ptitsyn A."/>
            <person name="Khanna P."/>
            <person name="Romanova D.Y."/>
            <person name="Williams P."/>
            <person name="Greenwood S.J."/>
            <person name="Moroz L.L."/>
            <person name="Walt D.R."/>
            <person name="Bodnar A.G."/>
        </authorList>
    </citation>
    <scope>NUCLEOTIDE SEQUENCE</scope>
    <source>
        <strain evidence="1">GMGI-L3</strain>
    </source>
</reference>